<dbReference type="EMBL" id="JAJNOR010000011">
    <property type="protein sequence ID" value="MCD2493670.1"/>
    <property type="molecule type" value="Genomic_DNA"/>
</dbReference>
<proteinExistence type="predicted"/>
<comment type="caution">
    <text evidence="1">The sequence shown here is derived from an EMBL/GenBank/DDBJ whole genome shotgun (WGS) entry which is preliminary data.</text>
</comment>
<evidence type="ECO:0000313" key="2">
    <source>
        <dbReference type="Proteomes" id="UP001299265"/>
    </source>
</evidence>
<accession>A0AAP2RKU3</accession>
<protein>
    <submittedName>
        <fullName evidence="1">Uncharacterized protein</fullName>
    </submittedName>
</protein>
<dbReference type="RefSeq" id="WP_231063514.1">
    <property type="nucleotide sequence ID" value="NZ_JAJNOR010000011.1"/>
</dbReference>
<gene>
    <name evidence="1" type="ORF">LQE92_13750</name>
</gene>
<evidence type="ECO:0000313" key="1">
    <source>
        <dbReference type="EMBL" id="MCD2493670.1"/>
    </source>
</evidence>
<reference evidence="1 2" key="1">
    <citation type="submission" date="2021-11" db="EMBL/GenBank/DDBJ databases">
        <title>Lacrimispora sp. nov. NSJ-141 isolated from human feces.</title>
        <authorList>
            <person name="Abdugheni R."/>
        </authorList>
    </citation>
    <scope>NUCLEOTIDE SEQUENCE [LARGE SCALE GENOMIC DNA]</scope>
    <source>
        <strain evidence="1 2">NSJ-141</strain>
    </source>
</reference>
<sequence>MKDFKIADWDFVRTVVGTAICLAGSASEYAAGIRLSVDRWLTWKIK</sequence>
<organism evidence="1 2">
    <name type="scientific">Lientehia hominis</name>
    <dbReference type="NCBI Taxonomy" id="2897778"/>
    <lineage>
        <taxon>Bacteria</taxon>
        <taxon>Bacillati</taxon>
        <taxon>Bacillota</taxon>
        <taxon>Clostridia</taxon>
        <taxon>Lachnospirales</taxon>
        <taxon>Lachnospiraceae</taxon>
        <taxon>Lientehia</taxon>
    </lineage>
</organism>
<name>A0AAP2RKU3_9FIRM</name>
<dbReference type="AlphaFoldDB" id="A0AAP2RKU3"/>
<dbReference type="Proteomes" id="UP001299265">
    <property type="component" value="Unassembled WGS sequence"/>
</dbReference>
<keyword evidence="2" id="KW-1185">Reference proteome</keyword>